<dbReference type="CDD" id="cd02799">
    <property type="entry name" value="tRNA_bind_EMAP-II_like"/>
    <property type="match status" value="1"/>
</dbReference>
<dbReference type="GO" id="GO:0008270">
    <property type="term" value="F:zinc ion binding"/>
    <property type="evidence" value="ECO:0007669"/>
    <property type="project" value="UniProtKB-KW"/>
</dbReference>
<protein>
    <recommendedName>
        <fullName evidence="19">tRNA-binding domain-containing protein</fullName>
    </recommendedName>
</protein>
<evidence type="ECO:0000256" key="8">
    <source>
        <dbReference type="ARBA" id="ARBA00022917"/>
    </source>
</evidence>
<dbReference type="InterPro" id="IPR001304">
    <property type="entry name" value="C-type_lectin-like"/>
</dbReference>
<evidence type="ECO:0000256" key="10">
    <source>
        <dbReference type="PROSITE-ProRule" id="PRU00209"/>
    </source>
</evidence>
<dbReference type="PROSITE" id="PS50950">
    <property type="entry name" value="ZF_THAP"/>
    <property type="match status" value="1"/>
</dbReference>
<keyword evidence="7 10" id="KW-0694">RNA-binding</keyword>
<evidence type="ECO:0000256" key="5">
    <source>
        <dbReference type="ARBA" id="ARBA00022771"/>
    </source>
</evidence>
<feature type="domain" description="TRNA-binding" evidence="15">
    <location>
        <begin position="241"/>
        <end position="342"/>
    </location>
</feature>
<dbReference type="Pfam" id="PF00059">
    <property type="entry name" value="Lectin_C"/>
    <property type="match status" value="1"/>
</dbReference>
<dbReference type="FunFam" id="2.40.50.140:FF:000047">
    <property type="entry name" value="tyrosine--tRNA ligase, cytoplasmic isoform X2"/>
    <property type="match status" value="1"/>
</dbReference>
<name>A0AAE1KYU0_PETCI</name>
<evidence type="ECO:0000259" key="16">
    <source>
        <dbReference type="PROSITE" id="PS50950"/>
    </source>
</evidence>
<evidence type="ECO:0000256" key="9">
    <source>
        <dbReference type="ARBA" id="ARBA00023125"/>
    </source>
</evidence>
<evidence type="ECO:0000256" key="3">
    <source>
        <dbReference type="ARBA" id="ARBA00022555"/>
    </source>
</evidence>
<keyword evidence="9 11" id="KW-0238">DNA-binding</keyword>
<keyword evidence="6" id="KW-0862">Zinc</keyword>
<feature type="compositionally biased region" description="Low complexity" evidence="13">
    <location>
        <begin position="186"/>
        <end position="202"/>
    </location>
</feature>
<organism evidence="17 18">
    <name type="scientific">Petrolisthes cinctipes</name>
    <name type="common">Flat porcelain crab</name>
    <dbReference type="NCBI Taxonomy" id="88211"/>
    <lineage>
        <taxon>Eukaryota</taxon>
        <taxon>Metazoa</taxon>
        <taxon>Ecdysozoa</taxon>
        <taxon>Arthropoda</taxon>
        <taxon>Crustacea</taxon>
        <taxon>Multicrustacea</taxon>
        <taxon>Malacostraca</taxon>
        <taxon>Eumalacostraca</taxon>
        <taxon>Eucarida</taxon>
        <taxon>Decapoda</taxon>
        <taxon>Pleocyemata</taxon>
        <taxon>Anomura</taxon>
        <taxon>Galatheoidea</taxon>
        <taxon>Porcellanidae</taxon>
        <taxon>Petrolisthes</taxon>
    </lineage>
</organism>
<feature type="compositionally biased region" description="Basic and acidic residues" evidence="13">
    <location>
        <begin position="203"/>
        <end position="236"/>
    </location>
</feature>
<feature type="coiled-coil region" evidence="12">
    <location>
        <begin position="123"/>
        <end position="154"/>
    </location>
</feature>
<keyword evidence="8" id="KW-0648">Protein biosynthesis</keyword>
<dbReference type="InterPro" id="IPR012340">
    <property type="entry name" value="NA-bd_OB-fold"/>
</dbReference>
<evidence type="ECO:0000313" key="18">
    <source>
        <dbReference type="Proteomes" id="UP001286313"/>
    </source>
</evidence>
<keyword evidence="4" id="KW-0479">Metal-binding</keyword>
<evidence type="ECO:0000313" key="17">
    <source>
        <dbReference type="EMBL" id="KAK3886750.1"/>
    </source>
</evidence>
<dbReference type="InterPro" id="IPR016187">
    <property type="entry name" value="CTDL_fold"/>
</dbReference>
<dbReference type="GO" id="GO:0005737">
    <property type="term" value="C:cytoplasm"/>
    <property type="evidence" value="ECO:0007669"/>
    <property type="project" value="UniProtKB-SubCell"/>
</dbReference>
<keyword evidence="18" id="KW-1185">Reference proteome</keyword>
<dbReference type="PROSITE" id="PS50041">
    <property type="entry name" value="C_TYPE_LECTIN_2"/>
    <property type="match status" value="1"/>
</dbReference>
<keyword evidence="2" id="KW-0963">Cytoplasm</keyword>
<keyword evidence="12" id="KW-0175">Coiled coil</keyword>
<evidence type="ECO:0000256" key="11">
    <source>
        <dbReference type="PROSITE-ProRule" id="PRU00309"/>
    </source>
</evidence>
<feature type="domain" description="C-type lectin" evidence="14">
    <location>
        <begin position="437"/>
        <end position="555"/>
    </location>
</feature>
<dbReference type="GO" id="GO:0003677">
    <property type="term" value="F:DNA binding"/>
    <property type="evidence" value="ECO:0007669"/>
    <property type="project" value="UniProtKB-UniRule"/>
</dbReference>
<dbReference type="PROSITE" id="PS50886">
    <property type="entry name" value="TRBD"/>
    <property type="match status" value="1"/>
</dbReference>
<dbReference type="SUPFAM" id="SSF56436">
    <property type="entry name" value="C-type lectin-like"/>
    <property type="match status" value="1"/>
</dbReference>
<evidence type="ECO:0000256" key="7">
    <source>
        <dbReference type="ARBA" id="ARBA00022884"/>
    </source>
</evidence>
<evidence type="ECO:0000259" key="15">
    <source>
        <dbReference type="PROSITE" id="PS50886"/>
    </source>
</evidence>
<dbReference type="SUPFAM" id="SSF50249">
    <property type="entry name" value="Nucleic acid-binding proteins"/>
    <property type="match status" value="1"/>
</dbReference>
<evidence type="ECO:0000256" key="13">
    <source>
        <dbReference type="SAM" id="MobiDB-lite"/>
    </source>
</evidence>
<dbReference type="InterPro" id="IPR051270">
    <property type="entry name" value="Tyrosine-tRNA_ligase_regulator"/>
</dbReference>
<dbReference type="InterPro" id="IPR006612">
    <property type="entry name" value="THAP_Znf"/>
</dbReference>
<dbReference type="GO" id="GO:0006412">
    <property type="term" value="P:translation"/>
    <property type="evidence" value="ECO:0007669"/>
    <property type="project" value="UniProtKB-KW"/>
</dbReference>
<gene>
    <name evidence="17" type="ORF">Pcinc_009126</name>
</gene>
<feature type="compositionally biased region" description="Basic residues" evidence="13">
    <location>
        <begin position="51"/>
        <end position="71"/>
    </location>
</feature>
<dbReference type="CDD" id="cd00037">
    <property type="entry name" value="CLECT"/>
    <property type="match status" value="1"/>
</dbReference>
<comment type="subcellular location">
    <subcellularLocation>
        <location evidence="1">Cytoplasm</location>
    </subcellularLocation>
</comment>
<dbReference type="InterPro" id="IPR016186">
    <property type="entry name" value="C-type_lectin-like/link_sf"/>
</dbReference>
<keyword evidence="5 11" id="KW-0863">Zinc-finger</keyword>
<dbReference type="PANTHER" id="PTHR11586:SF33">
    <property type="entry name" value="AMINOACYL TRNA SYNTHASE COMPLEX-INTERACTING MULTIFUNCTIONAL PROTEIN 1"/>
    <property type="match status" value="1"/>
</dbReference>
<feature type="domain" description="THAP-type" evidence="16">
    <location>
        <begin position="1"/>
        <end position="42"/>
    </location>
</feature>
<dbReference type="Gene3D" id="3.10.100.10">
    <property type="entry name" value="Mannose-Binding Protein A, subunit A"/>
    <property type="match status" value="1"/>
</dbReference>
<dbReference type="Pfam" id="PF01588">
    <property type="entry name" value="tRNA_bind"/>
    <property type="match status" value="1"/>
</dbReference>
<evidence type="ECO:0000256" key="4">
    <source>
        <dbReference type="ARBA" id="ARBA00022723"/>
    </source>
</evidence>
<feature type="region of interest" description="Disordered" evidence="13">
    <location>
        <begin position="165"/>
        <end position="239"/>
    </location>
</feature>
<dbReference type="EMBL" id="JAWQEG010000673">
    <property type="protein sequence ID" value="KAK3886750.1"/>
    <property type="molecule type" value="Genomic_DNA"/>
</dbReference>
<dbReference type="GO" id="GO:0000049">
    <property type="term" value="F:tRNA binding"/>
    <property type="evidence" value="ECO:0007669"/>
    <property type="project" value="UniProtKB-UniRule"/>
</dbReference>
<dbReference type="AlphaFoldDB" id="A0AAE1KYU0"/>
<evidence type="ECO:0008006" key="19">
    <source>
        <dbReference type="Google" id="ProtNLM"/>
    </source>
</evidence>
<dbReference type="PANTHER" id="PTHR11586">
    <property type="entry name" value="TRNA-AMINOACYLATION COFACTOR ARC1 FAMILY MEMBER"/>
    <property type="match status" value="1"/>
</dbReference>
<keyword evidence="3 10" id="KW-0820">tRNA-binding</keyword>
<dbReference type="Proteomes" id="UP001286313">
    <property type="component" value="Unassembled WGS sequence"/>
</dbReference>
<comment type="caution">
    <text evidence="17">The sequence shown here is derived from an EMBL/GenBank/DDBJ whole genome shotgun (WGS) entry which is preliminary data.</text>
</comment>
<evidence type="ECO:0000259" key="14">
    <source>
        <dbReference type="PROSITE" id="PS50041"/>
    </source>
</evidence>
<feature type="compositionally biased region" description="Polar residues" evidence="13">
    <location>
        <begin position="165"/>
        <end position="175"/>
    </location>
</feature>
<evidence type="ECO:0000256" key="12">
    <source>
        <dbReference type="SAM" id="Coils"/>
    </source>
</evidence>
<dbReference type="InterPro" id="IPR002547">
    <property type="entry name" value="tRNA-bd_dom"/>
</dbReference>
<feature type="region of interest" description="Disordered" evidence="13">
    <location>
        <begin position="42"/>
        <end position="118"/>
    </location>
</feature>
<dbReference type="Gene3D" id="2.40.50.140">
    <property type="entry name" value="Nucleic acid-binding proteins"/>
    <property type="match status" value="1"/>
</dbReference>
<proteinExistence type="predicted"/>
<accession>A0AAE1KYU0</accession>
<evidence type="ECO:0000256" key="1">
    <source>
        <dbReference type="ARBA" id="ARBA00004496"/>
    </source>
</evidence>
<dbReference type="SUPFAM" id="SSF57716">
    <property type="entry name" value="Glucocorticoid receptor-like (DNA-binding domain)"/>
    <property type="match status" value="1"/>
</dbReference>
<evidence type="ECO:0000256" key="2">
    <source>
        <dbReference type="ARBA" id="ARBA00022490"/>
    </source>
</evidence>
<evidence type="ECO:0000256" key="6">
    <source>
        <dbReference type="ARBA" id="ARBA00022833"/>
    </source>
</evidence>
<sequence>MKVTPEYASNNLRLCSKHFTDSSFMNIVQRNSLVWDAVPSIFNFPDSPPRKSPKRNPPKSRIPPTKKRRRVDKSDEPVTSVKPDTGSRSVPETGGPSKKPAGMRDGTTQTDPDKIGQLQVCVADTQKEKLRQENLQLRQEVERLKKSLLSSEKAQGITQYYDFNKQSTGSGTVNDTPIDIQPSKQPTPTATAATATATPPIGKVEKKEASEKKADKKEKKKIDGGEKGGKGKKAEDEGPVDVSRLDFRVGRIVSAKKHPDADTLYVEEVDVGENKMRTVVSGLVKFVPVEEMQNRMAVLLCNLKPAKMRGITSEAMVMCASTPEKVEILTPPVGSQPGDIVQFEGYTRNPDAVLNPKKKIFETCAPDLQTDANKVAVYKGVAFTIPGKGEPVAQGGDQQAIMSTSCSIYTAIVHRGLKRFGNRINFRLPSRKVEVDIPYRCLIFVPEMKSWGGARKHCISIFADLVVVQESQVQGLADFIRREKDKLRGSQHSNYVLDNTATWVGVRKKVWFDRRPVKHWRDSEPDENNKRCGSLKEDGKISDERCIKCRFFVCSKSATFN</sequence>
<reference evidence="17" key="1">
    <citation type="submission" date="2023-10" db="EMBL/GenBank/DDBJ databases">
        <title>Genome assemblies of two species of porcelain crab, Petrolisthes cinctipes and Petrolisthes manimaculis (Anomura: Porcellanidae).</title>
        <authorList>
            <person name="Angst P."/>
        </authorList>
    </citation>
    <scope>NUCLEOTIDE SEQUENCE</scope>
    <source>
        <strain evidence="17">PB745_01</strain>
        <tissue evidence="17">Gill</tissue>
    </source>
</reference>